<evidence type="ECO:0000313" key="2">
    <source>
        <dbReference type="EMBL" id="KAJ8775832.1"/>
    </source>
</evidence>
<accession>A0AB34G7K9</accession>
<sequence>MPDSRSRDPIAPKSSRRTIPATSTPAPSLLFGPPGTSGPSPFPLLYTRSHRLRLLQGNKDVSSLRFPHGTGTAQTTLNQAAEKSKKSCTGFCPKSFRVRVKSSHGAT</sequence>
<protein>
    <submittedName>
        <fullName evidence="2">Uncharacterized protein</fullName>
    </submittedName>
</protein>
<gene>
    <name evidence="2" type="ORF">J1605_016059</name>
</gene>
<dbReference type="Proteomes" id="UP001159641">
    <property type="component" value="Unassembled WGS sequence"/>
</dbReference>
<evidence type="ECO:0000313" key="3">
    <source>
        <dbReference type="Proteomes" id="UP001159641"/>
    </source>
</evidence>
<dbReference type="EMBL" id="JAIQCJ010002567">
    <property type="protein sequence ID" value="KAJ8775832.1"/>
    <property type="molecule type" value="Genomic_DNA"/>
</dbReference>
<feature type="region of interest" description="Disordered" evidence="1">
    <location>
        <begin position="1"/>
        <end position="43"/>
    </location>
</feature>
<evidence type="ECO:0000256" key="1">
    <source>
        <dbReference type="SAM" id="MobiDB-lite"/>
    </source>
</evidence>
<keyword evidence="3" id="KW-1185">Reference proteome</keyword>
<reference evidence="2 3" key="1">
    <citation type="submission" date="2022-11" db="EMBL/GenBank/DDBJ databases">
        <title>Whole genome sequence of Eschrichtius robustus ER-17-0199.</title>
        <authorList>
            <person name="Bruniche-Olsen A."/>
            <person name="Black A.N."/>
            <person name="Fields C.J."/>
            <person name="Walden K."/>
            <person name="Dewoody J.A."/>
        </authorList>
    </citation>
    <scope>NUCLEOTIDE SEQUENCE [LARGE SCALE GENOMIC DNA]</scope>
    <source>
        <strain evidence="2">ER-17-0199</strain>
        <tissue evidence="2">Blubber</tissue>
    </source>
</reference>
<proteinExistence type="predicted"/>
<name>A0AB34G7K9_ESCRO</name>
<feature type="compositionally biased region" description="Basic and acidic residues" evidence="1">
    <location>
        <begin position="1"/>
        <end position="10"/>
    </location>
</feature>
<dbReference type="AlphaFoldDB" id="A0AB34G7K9"/>
<organism evidence="2 3">
    <name type="scientific">Eschrichtius robustus</name>
    <name type="common">California gray whale</name>
    <name type="synonym">Eschrichtius gibbosus</name>
    <dbReference type="NCBI Taxonomy" id="9764"/>
    <lineage>
        <taxon>Eukaryota</taxon>
        <taxon>Metazoa</taxon>
        <taxon>Chordata</taxon>
        <taxon>Craniata</taxon>
        <taxon>Vertebrata</taxon>
        <taxon>Euteleostomi</taxon>
        <taxon>Mammalia</taxon>
        <taxon>Eutheria</taxon>
        <taxon>Laurasiatheria</taxon>
        <taxon>Artiodactyla</taxon>
        <taxon>Whippomorpha</taxon>
        <taxon>Cetacea</taxon>
        <taxon>Mysticeti</taxon>
        <taxon>Eschrichtiidae</taxon>
        <taxon>Eschrichtius</taxon>
    </lineage>
</organism>
<comment type="caution">
    <text evidence="2">The sequence shown here is derived from an EMBL/GenBank/DDBJ whole genome shotgun (WGS) entry which is preliminary data.</text>
</comment>
<feature type="compositionally biased region" description="Low complexity" evidence="1">
    <location>
        <begin position="27"/>
        <end position="43"/>
    </location>
</feature>